<dbReference type="GO" id="GO:0033627">
    <property type="term" value="P:cell adhesion mediated by integrin"/>
    <property type="evidence" value="ECO:0007669"/>
    <property type="project" value="TreeGrafter"/>
</dbReference>
<feature type="domain" description="Epidermal growth factor-like" evidence="4">
    <location>
        <begin position="40"/>
        <end position="69"/>
    </location>
</feature>
<evidence type="ECO:0000256" key="3">
    <source>
        <dbReference type="SAM" id="Phobius"/>
    </source>
</evidence>
<keyword evidence="6" id="KW-1185">Reference proteome</keyword>
<comment type="caution">
    <text evidence="5">The sequence shown here is derived from an EMBL/GenBank/DDBJ whole genome shotgun (WGS) entry which is preliminary data.</text>
</comment>
<dbReference type="GO" id="GO:0016477">
    <property type="term" value="P:cell migration"/>
    <property type="evidence" value="ECO:0007669"/>
    <property type="project" value="TreeGrafter"/>
</dbReference>
<dbReference type="InterPro" id="IPR013111">
    <property type="entry name" value="EGF_extracell"/>
</dbReference>
<dbReference type="GO" id="GO:0009986">
    <property type="term" value="C:cell surface"/>
    <property type="evidence" value="ECO:0007669"/>
    <property type="project" value="TreeGrafter"/>
</dbReference>
<dbReference type="Proteomes" id="UP000031668">
    <property type="component" value="Unassembled WGS sequence"/>
</dbReference>
<dbReference type="Pfam" id="PF07974">
    <property type="entry name" value="EGF_2"/>
    <property type="match status" value="1"/>
</dbReference>
<dbReference type="GO" id="GO:0005178">
    <property type="term" value="F:integrin binding"/>
    <property type="evidence" value="ECO:0007669"/>
    <property type="project" value="TreeGrafter"/>
</dbReference>
<keyword evidence="1" id="KW-1015">Disulfide bond</keyword>
<keyword evidence="5" id="KW-0401">Integrin</keyword>
<dbReference type="PANTHER" id="PTHR10082">
    <property type="entry name" value="INTEGRIN BETA SUBUNIT"/>
    <property type="match status" value="1"/>
</dbReference>
<dbReference type="InterPro" id="IPR015812">
    <property type="entry name" value="Integrin_bsu"/>
</dbReference>
<evidence type="ECO:0000256" key="2">
    <source>
        <dbReference type="ARBA" id="ARBA00023180"/>
    </source>
</evidence>
<dbReference type="GO" id="GO:0098609">
    <property type="term" value="P:cell-cell adhesion"/>
    <property type="evidence" value="ECO:0007669"/>
    <property type="project" value="TreeGrafter"/>
</dbReference>
<reference evidence="5 6" key="1">
    <citation type="journal article" date="2014" name="Genome Biol. Evol.">
        <title>The genome of the myxosporean Thelohanellus kitauei shows adaptations to nutrient acquisition within its fish host.</title>
        <authorList>
            <person name="Yang Y."/>
            <person name="Xiong J."/>
            <person name="Zhou Z."/>
            <person name="Huo F."/>
            <person name="Miao W."/>
            <person name="Ran C."/>
            <person name="Liu Y."/>
            <person name="Zhang J."/>
            <person name="Feng J."/>
            <person name="Wang M."/>
            <person name="Wang M."/>
            <person name="Wang L."/>
            <person name="Yao B."/>
        </authorList>
    </citation>
    <scope>NUCLEOTIDE SEQUENCE [LARGE SCALE GENOMIC DNA]</scope>
    <source>
        <strain evidence="5">Wuqing</strain>
    </source>
</reference>
<dbReference type="PANTHER" id="PTHR10082:SF60">
    <property type="entry name" value="INTEGRIN BETA-PS"/>
    <property type="match status" value="1"/>
</dbReference>
<name>A0A0C2MNB7_THEKT</name>
<gene>
    <name evidence="5" type="ORF">RF11_01071</name>
</gene>
<evidence type="ECO:0000256" key="1">
    <source>
        <dbReference type="ARBA" id="ARBA00023157"/>
    </source>
</evidence>
<dbReference type="SUPFAM" id="SSF57196">
    <property type="entry name" value="EGF/Laminin"/>
    <property type="match status" value="1"/>
</dbReference>
<dbReference type="AlphaFoldDB" id="A0A0C2MNB7"/>
<proteinExistence type="predicted"/>
<evidence type="ECO:0000313" key="5">
    <source>
        <dbReference type="EMBL" id="KII68711.1"/>
    </source>
</evidence>
<sequence>MIIGPDKGSCRCEGCVCHPKYNGTDCSQRNCSHPDWHALCMTNGSVCNSHGTCECGTCQCDEEHVGDHCQFRVKQNPDCIKYYECMDCKIIRQAGCKDYCEIMEIYIIIASIGANLVADIHLMLMTKI</sequence>
<dbReference type="GO" id="GO:0007229">
    <property type="term" value="P:integrin-mediated signaling pathway"/>
    <property type="evidence" value="ECO:0007669"/>
    <property type="project" value="UniProtKB-KW"/>
</dbReference>
<keyword evidence="3" id="KW-0472">Membrane</keyword>
<dbReference type="GO" id="GO:0005925">
    <property type="term" value="C:focal adhesion"/>
    <property type="evidence" value="ECO:0007669"/>
    <property type="project" value="TreeGrafter"/>
</dbReference>
<evidence type="ECO:0000259" key="4">
    <source>
        <dbReference type="Pfam" id="PF07974"/>
    </source>
</evidence>
<keyword evidence="3" id="KW-1133">Transmembrane helix</keyword>
<evidence type="ECO:0000313" key="6">
    <source>
        <dbReference type="Proteomes" id="UP000031668"/>
    </source>
</evidence>
<accession>A0A0C2MNB7</accession>
<dbReference type="Gene3D" id="2.10.25.10">
    <property type="entry name" value="Laminin"/>
    <property type="match status" value="1"/>
</dbReference>
<dbReference type="EMBL" id="JWZT01002718">
    <property type="protein sequence ID" value="KII68711.1"/>
    <property type="molecule type" value="Genomic_DNA"/>
</dbReference>
<dbReference type="GO" id="GO:0008305">
    <property type="term" value="C:integrin complex"/>
    <property type="evidence" value="ECO:0007669"/>
    <property type="project" value="TreeGrafter"/>
</dbReference>
<dbReference type="GO" id="GO:0007160">
    <property type="term" value="P:cell-matrix adhesion"/>
    <property type="evidence" value="ECO:0007669"/>
    <property type="project" value="TreeGrafter"/>
</dbReference>
<dbReference type="OrthoDB" id="7629123at2759"/>
<keyword evidence="2" id="KW-0325">Glycoprotein</keyword>
<protein>
    <submittedName>
        <fullName evidence="5">Integrin beta-4</fullName>
    </submittedName>
</protein>
<feature type="transmembrane region" description="Helical" evidence="3">
    <location>
        <begin position="105"/>
        <end position="124"/>
    </location>
</feature>
<keyword evidence="3" id="KW-0812">Transmembrane</keyword>
<organism evidence="5 6">
    <name type="scientific">Thelohanellus kitauei</name>
    <name type="common">Myxosporean</name>
    <dbReference type="NCBI Taxonomy" id="669202"/>
    <lineage>
        <taxon>Eukaryota</taxon>
        <taxon>Metazoa</taxon>
        <taxon>Cnidaria</taxon>
        <taxon>Myxozoa</taxon>
        <taxon>Myxosporea</taxon>
        <taxon>Bivalvulida</taxon>
        <taxon>Platysporina</taxon>
        <taxon>Myxobolidae</taxon>
        <taxon>Thelohanellus</taxon>
    </lineage>
</organism>